<name>A0A392WE99_9FABA</name>
<accession>A0A392WE99</accession>
<evidence type="ECO:0000313" key="1">
    <source>
        <dbReference type="EMBL" id="MCI96910.1"/>
    </source>
</evidence>
<evidence type="ECO:0000313" key="2">
    <source>
        <dbReference type="Proteomes" id="UP000265520"/>
    </source>
</evidence>
<dbReference type="EMBL" id="LXQA011427714">
    <property type="protein sequence ID" value="MCI96910.1"/>
    <property type="molecule type" value="Genomic_DNA"/>
</dbReference>
<protein>
    <submittedName>
        <fullName evidence="1">Uncharacterized protein</fullName>
    </submittedName>
</protein>
<keyword evidence="2" id="KW-1185">Reference proteome</keyword>
<dbReference type="AlphaFoldDB" id="A0A392WE99"/>
<proteinExistence type="predicted"/>
<sequence length="55" mass="6659">MLQGHPAVMAILARLTLQLENSKEERYNRFYFQVLTYDVECSEESHRIWMKLRRG</sequence>
<organism evidence="1 2">
    <name type="scientific">Trifolium medium</name>
    <dbReference type="NCBI Taxonomy" id="97028"/>
    <lineage>
        <taxon>Eukaryota</taxon>
        <taxon>Viridiplantae</taxon>
        <taxon>Streptophyta</taxon>
        <taxon>Embryophyta</taxon>
        <taxon>Tracheophyta</taxon>
        <taxon>Spermatophyta</taxon>
        <taxon>Magnoliopsida</taxon>
        <taxon>eudicotyledons</taxon>
        <taxon>Gunneridae</taxon>
        <taxon>Pentapetalae</taxon>
        <taxon>rosids</taxon>
        <taxon>fabids</taxon>
        <taxon>Fabales</taxon>
        <taxon>Fabaceae</taxon>
        <taxon>Papilionoideae</taxon>
        <taxon>50 kb inversion clade</taxon>
        <taxon>NPAAA clade</taxon>
        <taxon>Hologalegina</taxon>
        <taxon>IRL clade</taxon>
        <taxon>Trifolieae</taxon>
        <taxon>Trifolium</taxon>
    </lineage>
</organism>
<dbReference type="Proteomes" id="UP000265520">
    <property type="component" value="Unassembled WGS sequence"/>
</dbReference>
<comment type="caution">
    <text evidence="1">The sequence shown here is derived from an EMBL/GenBank/DDBJ whole genome shotgun (WGS) entry which is preliminary data.</text>
</comment>
<reference evidence="1 2" key="1">
    <citation type="journal article" date="2018" name="Front. Plant Sci.">
        <title>Red Clover (Trifolium pratense) and Zigzag Clover (T. medium) - A Picture of Genomic Similarities and Differences.</title>
        <authorList>
            <person name="Dluhosova J."/>
            <person name="Istvanek J."/>
            <person name="Nedelnik J."/>
            <person name="Repkova J."/>
        </authorList>
    </citation>
    <scope>NUCLEOTIDE SEQUENCE [LARGE SCALE GENOMIC DNA]</scope>
    <source>
        <strain evidence="2">cv. 10/8</strain>
        <tissue evidence="1">Leaf</tissue>
    </source>
</reference>